<proteinExistence type="predicted"/>
<name>A0A3M8SWR0_9GAMM</name>
<accession>A0A3M8SWR0</accession>
<dbReference type="Proteomes" id="UP000267049">
    <property type="component" value="Unassembled WGS sequence"/>
</dbReference>
<evidence type="ECO:0000256" key="1">
    <source>
        <dbReference type="ARBA" id="ARBA00004683"/>
    </source>
</evidence>
<dbReference type="EMBL" id="RIBS01000002">
    <property type="protein sequence ID" value="RNF85253.1"/>
    <property type="molecule type" value="Genomic_DNA"/>
</dbReference>
<organism evidence="5 6">
    <name type="scientific">Montanilutibacter psychrotolerans</name>
    <dbReference type="NCBI Taxonomy" id="1327343"/>
    <lineage>
        <taxon>Bacteria</taxon>
        <taxon>Pseudomonadati</taxon>
        <taxon>Pseudomonadota</taxon>
        <taxon>Gammaproteobacteria</taxon>
        <taxon>Lysobacterales</taxon>
        <taxon>Lysobacteraceae</taxon>
        <taxon>Montanilutibacter</taxon>
    </lineage>
</organism>
<dbReference type="AlphaFoldDB" id="A0A3M8SWR0"/>
<dbReference type="RefSeq" id="WP_123087039.1">
    <property type="nucleotide sequence ID" value="NZ_RIBS01000002.1"/>
</dbReference>
<dbReference type="Pfam" id="PF09712">
    <property type="entry name" value="PHA_synth_III_E"/>
    <property type="match status" value="1"/>
</dbReference>
<sequence>MANHGFGAGGFNADGHGQEEFAALARRYWNAWGEMMRAGGAPSAAGVGMPGFGMPGFGAAGAGVDKGAMPGWNDAIAWWSKLAQGSGGGAANETLDRFSQQASGWYAQMQDVAARFAGRDGSAADITRAWKDALGGGNVFADAIRGMQGPGQHGFEQWGEQVKPWLDLLQRGGRDWAGTPAFGFAREHQQRWQKLARAHDQHQQANQAHHAMLGDATQRAFELFEQKLAERSEPGRQIGSARALFDLWIDAAEEAYAEIALSPRFRASYGELVNTQMQLRAAVQGEVEQAAMQLGMPTRTEVDAAHRKIVQLERELRRLRDAVQGLAGNADSPRAATAPPPRTATADTPAKRAPAAAQTSGRKASAKKAPMAPAAKPASGKQTASRAPAAKPARGKPLTANATKAVKAAKGKR</sequence>
<feature type="region of interest" description="Disordered" evidence="4">
    <location>
        <begin position="325"/>
        <end position="413"/>
    </location>
</feature>
<reference evidence="5 6" key="1">
    <citation type="submission" date="2018-11" db="EMBL/GenBank/DDBJ databases">
        <title>Lysobacter cryohumiis sp. nov., isolated from soil in the Tianshan Mountains, Xinjiang, China.</title>
        <authorList>
            <person name="Luo Y."/>
            <person name="Sheng H."/>
        </authorList>
    </citation>
    <scope>NUCLEOTIDE SEQUENCE [LARGE SCALE GENOMIC DNA]</scope>
    <source>
        <strain evidence="5 6">ZS60</strain>
    </source>
</reference>
<evidence type="ECO:0000256" key="3">
    <source>
        <dbReference type="ARBA" id="ARBA00022752"/>
    </source>
</evidence>
<comment type="caution">
    <text evidence="5">The sequence shown here is derived from an EMBL/GenBank/DDBJ whole genome shotgun (WGS) entry which is preliminary data.</text>
</comment>
<evidence type="ECO:0000256" key="4">
    <source>
        <dbReference type="SAM" id="MobiDB-lite"/>
    </source>
</evidence>
<evidence type="ECO:0000313" key="6">
    <source>
        <dbReference type="Proteomes" id="UP000267049"/>
    </source>
</evidence>
<feature type="compositionally biased region" description="Low complexity" evidence="4">
    <location>
        <begin position="333"/>
        <end position="357"/>
    </location>
</feature>
<evidence type="ECO:0000313" key="5">
    <source>
        <dbReference type="EMBL" id="RNF85253.1"/>
    </source>
</evidence>
<keyword evidence="6" id="KW-1185">Reference proteome</keyword>
<dbReference type="UniPathway" id="UPA00917"/>
<evidence type="ECO:0000256" key="2">
    <source>
        <dbReference type="ARBA" id="ARBA00019066"/>
    </source>
</evidence>
<keyword evidence="3" id="KW-0583">PHB biosynthesis</keyword>
<dbReference type="OrthoDB" id="6115526at2"/>
<dbReference type="GO" id="GO:0042619">
    <property type="term" value="P:poly-hydroxybutyrate biosynthetic process"/>
    <property type="evidence" value="ECO:0007669"/>
    <property type="project" value="UniProtKB-KW"/>
</dbReference>
<protein>
    <recommendedName>
        <fullName evidence="2">Poly(3-hydroxyalkanoate) polymerase subunit PhaE</fullName>
    </recommendedName>
</protein>
<feature type="compositionally biased region" description="Low complexity" evidence="4">
    <location>
        <begin position="367"/>
        <end position="406"/>
    </location>
</feature>
<gene>
    <name evidence="5" type="ORF">EER27_05660</name>
</gene>
<dbReference type="InterPro" id="IPR010123">
    <property type="entry name" value="PHA_synth_III_E"/>
</dbReference>
<comment type="pathway">
    <text evidence="1">Biopolymer metabolism; poly-(R)-3-hydroxybutanoate biosynthesis.</text>
</comment>